<dbReference type="OrthoDB" id="4773646at2"/>
<reference evidence="3" key="1">
    <citation type="submission" date="2016-10" db="EMBL/GenBank/DDBJ databases">
        <authorList>
            <person name="Varghese N."/>
            <person name="Submissions S."/>
        </authorList>
    </citation>
    <scope>NUCLEOTIDE SEQUENCE [LARGE SCALE GENOMIC DNA]</scope>
    <source>
        <strain evidence="3">DSM 44654</strain>
    </source>
</reference>
<dbReference type="Gene3D" id="3.40.50.300">
    <property type="entry name" value="P-loop containing nucleotide triphosphate hydrolases"/>
    <property type="match status" value="1"/>
</dbReference>
<evidence type="ECO:0000256" key="1">
    <source>
        <dbReference type="SAM" id="Coils"/>
    </source>
</evidence>
<keyword evidence="3" id="KW-1185">Reference proteome</keyword>
<organism evidence="2 3">
    <name type="scientific">Amycolatopsis pretoriensis</name>
    <dbReference type="NCBI Taxonomy" id="218821"/>
    <lineage>
        <taxon>Bacteria</taxon>
        <taxon>Bacillati</taxon>
        <taxon>Actinomycetota</taxon>
        <taxon>Actinomycetes</taxon>
        <taxon>Pseudonocardiales</taxon>
        <taxon>Pseudonocardiaceae</taxon>
        <taxon>Amycolatopsis</taxon>
    </lineage>
</organism>
<dbReference type="InterPro" id="IPR027417">
    <property type="entry name" value="P-loop_NTPase"/>
</dbReference>
<dbReference type="EMBL" id="FNUJ01000003">
    <property type="protein sequence ID" value="SEF27644.1"/>
    <property type="molecule type" value="Genomic_DNA"/>
</dbReference>
<dbReference type="AlphaFoldDB" id="A0A1H5QP75"/>
<evidence type="ECO:0000313" key="2">
    <source>
        <dbReference type="EMBL" id="SEF27644.1"/>
    </source>
</evidence>
<protein>
    <submittedName>
        <fullName evidence="2">Uncharacterized protein</fullName>
    </submittedName>
</protein>
<feature type="coiled-coil region" evidence="1">
    <location>
        <begin position="442"/>
        <end position="510"/>
    </location>
</feature>
<sequence>MSALGKAIHADLAAKDIVIAGERVDQILADAGIASGATTGVPVRLRVRRIQVSGTKLLRGDRDDEVADDLASTPVPFDLTWSPSDGINGVGSERNLRGKSSVLHFISWALTGRCPLQPDVRSWIRSAEVEFRIDDLPIVVSFQTTGGVPAGTVCQVSNGRNTTLAAFANETEFESAMGTLMLERLRLEPIAMWANEQEISHAWPAYASALAVHADRLDPVVGNESVLGTRMLQMFVGTSWAPARAQAATALKAAQFERKRNAGRSDVLLQVADTSVEAAEARVAEARELAASFGDAAPDVDTVYALAAAANDQAQATQELTFQLLTARSAAAHVHDQLRTEQLRRNTTVEDALARRFFNAMTPTVCPRCSASVTQERRDAEGHDHACSLCASQLDLDAYTGNVVVASELSEDTRGDLVSATAALSERDEAGGVSNEPAVDVLDALRQAADEADAAVARLEEAVATADRDRLAAEAAVQNSRKTFAQARERLQAEIELARAEGALESHRQARHSIPSPRPEDPEKLLVLEAADAITARWLKGDQDPLLAEVSREITELARKFGADNITSVSLKGNANMDVHKGGARSGYGVLTNGEKLRIKLATAIALISHGHKAGVGRHPGLLFIDSPAAEEIPAGDLETMLAAMAAVAEDTSMQVIVATTHGQMLTALLPPGNTLVATGDNFVW</sequence>
<dbReference type="STRING" id="218821.SAMN05421837_103974"/>
<accession>A0A1H5QP75</accession>
<keyword evidence="1" id="KW-0175">Coiled coil</keyword>
<name>A0A1H5QP75_9PSEU</name>
<dbReference type="RefSeq" id="WP_143050981.1">
    <property type="nucleotide sequence ID" value="NZ_FNUJ01000003.1"/>
</dbReference>
<proteinExistence type="predicted"/>
<gene>
    <name evidence="2" type="ORF">SAMN05421837_103974</name>
</gene>
<dbReference type="Proteomes" id="UP000198878">
    <property type="component" value="Unassembled WGS sequence"/>
</dbReference>
<evidence type="ECO:0000313" key="3">
    <source>
        <dbReference type="Proteomes" id="UP000198878"/>
    </source>
</evidence>